<protein>
    <submittedName>
        <fullName evidence="3">DUF5668 domain-containing protein</fullName>
    </submittedName>
</protein>
<evidence type="ECO:0000256" key="1">
    <source>
        <dbReference type="SAM" id="Phobius"/>
    </source>
</evidence>
<keyword evidence="4" id="KW-1185">Reference proteome</keyword>
<dbReference type="Proteomes" id="UP001219862">
    <property type="component" value="Unassembled WGS sequence"/>
</dbReference>
<keyword evidence="1" id="KW-0472">Membrane</keyword>
<proteinExistence type="predicted"/>
<accession>A0ABT5KSL1</accession>
<evidence type="ECO:0000259" key="2">
    <source>
        <dbReference type="Pfam" id="PF22570"/>
    </source>
</evidence>
<feature type="transmembrane region" description="Helical" evidence="1">
    <location>
        <begin position="64"/>
        <end position="82"/>
    </location>
</feature>
<gene>
    <name evidence="3" type="ORF">PRZ01_12025</name>
</gene>
<dbReference type="EMBL" id="JAQQXS010000009">
    <property type="protein sequence ID" value="MDC8785919.1"/>
    <property type="molecule type" value="Genomic_DNA"/>
</dbReference>
<comment type="caution">
    <text evidence="3">The sequence shown here is derived from an EMBL/GenBank/DDBJ whole genome shotgun (WGS) entry which is preliminary data.</text>
</comment>
<keyword evidence="1" id="KW-0812">Transmembrane</keyword>
<dbReference type="RefSeq" id="WP_273597028.1">
    <property type="nucleotide sequence ID" value="NZ_JAQQXS010000009.1"/>
</dbReference>
<feature type="transmembrane region" description="Helical" evidence="1">
    <location>
        <begin position="88"/>
        <end position="105"/>
    </location>
</feature>
<keyword evidence="1" id="KW-1133">Transmembrane helix</keyword>
<organism evidence="3 4">
    <name type="scientific">Roseateles koreensis</name>
    <dbReference type="NCBI Taxonomy" id="2987526"/>
    <lineage>
        <taxon>Bacteria</taxon>
        <taxon>Pseudomonadati</taxon>
        <taxon>Pseudomonadota</taxon>
        <taxon>Betaproteobacteria</taxon>
        <taxon>Burkholderiales</taxon>
        <taxon>Sphaerotilaceae</taxon>
        <taxon>Roseateles</taxon>
    </lineage>
</organism>
<name>A0ABT5KSL1_9BURK</name>
<sequence>MRQQNSKQQVLFGLVLTLLGLAFLADNFHVFDVRRVLPFWPLVLVAMGVLKLSQDADRRGQGVGVALIVVGSLLTLRHLGIFDFRWHDFWPLVLIGAGVVVMFRGRLAWDREGGGDAVEVLDGERIQLSTVLSAHQSKLSSQRFAGGEVKVVMGEAQLDLRQASIEGTAQLAVQVVMGSVLLQLPPDWSVSIKGKPLLSEVNDKTTQPLQSSKQLVIRAELVLGGLELRN</sequence>
<reference evidence="3 4" key="1">
    <citation type="submission" date="2022-10" db="EMBL/GenBank/DDBJ databases">
        <title>paucibacter sp. hw8 Genome sequencing.</title>
        <authorList>
            <person name="Park S."/>
        </authorList>
    </citation>
    <scope>NUCLEOTIDE SEQUENCE [LARGE SCALE GENOMIC DNA]</scope>
    <source>
        <strain evidence="4">hw8</strain>
    </source>
</reference>
<evidence type="ECO:0000313" key="4">
    <source>
        <dbReference type="Proteomes" id="UP001219862"/>
    </source>
</evidence>
<dbReference type="InterPro" id="IPR054331">
    <property type="entry name" value="LiaF_TM"/>
</dbReference>
<feature type="domain" description="LiaF transmembrane" evidence="2">
    <location>
        <begin position="11"/>
        <end position="106"/>
    </location>
</feature>
<dbReference type="Pfam" id="PF22570">
    <property type="entry name" value="LiaF-TM"/>
    <property type="match status" value="1"/>
</dbReference>
<feature type="transmembrane region" description="Helical" evidence="1">
    <location>
        <begin position="35"/>
        <end position="52"/>
    </location>
</feature>
<evidence type="ECO:0000313" key="3">
    <source>
        <dbReference type="EMBL" id="MDC8785919.1"/>
    </source>
</evidence>